<dbReference type="PRINTS" id="PR00598">
    <property type="entry name" value="HTHMARR"/>
</dbReference>
<accession>A0A246WVM7</accession>
<evidence type="ECO:0000256" key="2">
    <source>
        <dbReference type="ARBA" id="ARBA00023125"/>
    </source>
</evidence>
<dbReference type="GO" id="GO:0003700">
    <property type="term" value="F:DNA-binding transcription factor activity"/>
    <property type="evidence" value="ECO:0007669"/>
    <property type="project" value="InterPro"/>
</dbReference>
<dbReference type="SMART" id="SM00347">
    <property type="entry name" value="HTH_MARR"/>
    <property type="match status" value="1"/>
</dbReference>
<dbReference type="EMBL" id="NJGU01000001">
    <property type="protein sequence ID" value="OWY31127.1"/>
    <property type="molecule type" value="Genomic_DNA"/>
</dbReference>
<dbReference type="Pfam" id="PF12802">
    <property type="entry name" value="MarR_2"/>
    <property type="match status" value="1"/>
</dbReference>
<dbReference type="InterPro" id="IPR036388">
    <property type="entry name" value="WH-like_DNA-bd_sf"/>
</dbReference>
<evidence type="ECO:0000313" key="5">
    <source>
        <dbReference type="EMBL" id="OWY31127.1"/>
    </source>
</evidence>
<name>A0A246WVM7_9BURK</name>
<keyword evidence="2" id="KW-0238">DNA-binding</keyword>
<dbReference type="Proteomes" id="UP000197596">
    <property type="component" value="Unassembled WGS sequence"/>
</dbReference>
<dbReference type="RefSeq" id="WP_088750019.1">
    <property type="nucleotide sequence ID" value="NZ_NJGU01000001.1"/>
</dbReference>
<sequence length="166" mass="19187">MSDSFTPYESAIKSISKRFSRAPVREAVLTRLLMHMGSNLSVHFDAELKEHGLNYTTWTSLVVLYSQPEGRMLPSELATYILTSRTHCSRIADELDKKGFVQRIASETDRREVHLQLTAKGTAFVQEHHPARRKQYRDLWSAFSAEEMTQFESLLRKLLVQLDDKQ</sequence>
<organism evidence="5 6">
    <name type="scientific">Herbaspirillum robiniae</name>
    <dbReference type="NCBI Taxonomy" id="2014887"/>
    <lineage>
        <taxon>Bacteria</taxon>
        <taxon>Pseudomonadati</taxon>
        <taxon>Pseudomonadota</taxon>
        <taxon>Betaproteobacteria</taxon>
        <taxon>Burkholderiales</taxon>
        <taxon>Oxalobacteraceae</taxon>
        <taxon>Herbaspirillum</taxon>
    </lineage>
</organism>
<evidence type="ECO:0000256" key="1">
    <source>
        <dbReference type="ARBA" id="ARBA00023015"/>
    </source>
</evidence>
<evidence type="ECO:0000313" key="6">
    <source>
        <dbReference type="Proteomes" id="UP000197596"/>
    </source>
</evidence>
<keyword evidence="1" id="KW-0805">Transcription regulation</keyword>
<dbReference type="GO" id="GO:0003677">
    <property type="term" value="F:DNA binding"/>
    <property type="evidence" value="ECO:0007669"/>
    <property type="project" value="UniProtKB-KW"/>
</dbReference>
<dbReference type="SUPFAM" id="SSF46785">
    <property type="entry name" value="Winged helix' DNA-binding domain"/>
    <property type="match status" value="1"/>
</dbReference>
<dbReference type="PANTHER" id="PTHR42756">
    <property type="entry name" value="TRANSCRIPTIONAL REGULATOR, MARR"/>
    <property type="match status" value="1"/>
</dbReference>
<proteinExistence type="predicted"/>
<evidence type="ECO:0000256" key="3">
    <source>
        <dbReference type="ARBA" id="ARBA00023163"/>
    </source>
</evidence>
<dbReference type="Gene3D" id="1.10.10.10">
    <property type="entry name" value="Winged helix-like DNA-binding domain superfamily/Winged helix DNA-binding domain"/>
    <property type="match status" value="1"/>
</dbReference>
<dbReference type="AlphaFoldDB" id="A0A246WVM7"/>
<keyword evidence="3" id="KW-0804">Transcription</keyword>
<dbReference type="InterPro" id="IPR000835">
    <property type="entry name" value="HTH_MarR-typ"/>
</dbReference>
<evidence type="ECO:0000259" key="4">
    <source>
        <dbReference type="PROSITE" id="PS50995"/>
    </source>
</evidence>
<dbReference type="InterPro" id="IPR036390">
    <property type="entry name" value="WH_DNA-bd_sf"/>
</dbReference>
<gene>
    <name evidence="5" type="ORF">CEJ42_03460</name>
</gene>
<reference evidence="5 6" key="1">
    <citation type="submission" date="2017-06" db="EMBL/GenBank/DDBJ databases">
        <title>Herbaspirillum phytohormonus sp. nov., isolated from the root nodule of Robinia pseudoacacia in lead-zinc mine.</title>
        <authorList>
            <person name="Fan M."/>
            <person name="Lin Y."/>
        </authorList>
    </citation>
    <scope>NUCLEOTIDE SEQUENCE [LARGE SCALE GENOMIC DNA]</scope>
    <source>
        <strain evidence="5 6">HZ10</strain>
    </source>
</reference>
<comment type="caution">
    <text evidence="5">The sequence shown here is derived from an EMBL/GenBank/DDBJ whole genome shotgun (WGS) entry which is preliminary data.</text>
</comment>
<dbReference type="PROSITE" id="PS50995">
    <property type="entry name" value="HTH_MARR_2"/>
    <property type="match status" value="1"/>
</dbReference>
<protein>
    <submittedName>
        <fullName evidence="5">MarR family transcriptional regulator</fullName>
    </submittedName>
</protein>
<feature type="domain" description="HTH marR-type" evidence="4">
    <location>
        <begin position="26"/>
        <end position="160"/>
    </location>
</feature>
<dbReference type="PANTHER" id="PTHR42756:SF1">
    <property type="entry name" value="TRANSCRIPTIONAL REPRESSOR OF EMRAB OPERON"/>
    <property type="match status" value="1"/>
</dbReference>